<dbReference type="NCBIfam" id="TIGR02937">
    <property type="entry name" value="sigma70-ECF"/>
    <property type="match status" value="1"/>
</dbReference>
<dbReference type="GO" id="GO:0006352">
    <property type="term" value="P:DNA-templated transcription initiation"/>
    <property type="evidence" value="ECO:0007669"/>
    <property type="project" value="InterPro"/>
</dbReference>
<accession>A0A841QAW2</accession>
<dbReference type="InterPro" id="IPR039425">
    <property type="entry name" value="RNA_pol_sigma-70-like"/>
</dbReference>
<evidence type="ECO:0000256" key="1">
    <source>
        <dbReference type="ARBA" id="ARBA00010641"/>
    </source>
</evidence>
<dbReference type="InterPro" id="IPR014284">
    <property type="entry name" value="RNA_pol_sigma-70_dom"/>
</dbReference>
<dbReference type="InterPro" id="IPR013325">
    <property type="entry name" value="RNA_pol_sigma_r2"/>
</dbReference>
<dbReference type="CDD" id="cd06171">
    <property type="entry name" value="Sigma70_r4"/>
    <property type="match status" value="1"/>
</dbReference>
<dbReference type="InterPro" id="IPR007627">
    <property type="entry name" value="RNA_pol_sigma70_r2"/>
</dbReference>
<feature type="domain" description="RNA polymerase sigma-70 region 2" evidence="5">
    <location>
        <begin position="20"/>
        <end position="87"/>
    </location>
</feature>
<evidence type="ECO:0000259" key="6">
    <source>
        <dbReference type="Pfam" id="PF08281"/>
    </source>
</evidence>
<evidence type="ECO:0000259" key="5">
    <source>
        <dbReference type="Pfam" id="PF04542"/>
    </source>
</evidence>
<dbReference type="InterPro" id="IPR013324">
    <property type="entry name" value="RNA_pol_sigma_r3/r4-like"/>
</dbReference>
<feature type="domain" description="RNA polymerase sigma factor 70 region 4 type 2" evidence="6">
    <location>
        <begin position="111"/>
        <end position="161"/>
    </location>
</feature>
<organism evidence="7 8">
    <name type="scientific">Salirhabdus euzebyi</name>
    <dbReference type="NCBI Taxonomy" id="394506"/>
    <lineage>
        <taxon>Bacteria</taxon>
        <taxon>Bacillati</taxon>
        <taxon>Bacillota</taxon>
        <taxon>Bacilli</taxon>
        <taxon>Bacillales</taxon>
        <taxon>Bacillaceae</taxon>
        <taxon>Salirhabdus</taxon>
    </lineage>
</organism>
<sequence length="169" mass="19795">MDDKIFNRARKRDEEAFLTLMRLYKDNVYYTGLAYLKNSEKAKEAVQEVTFRAYKNIHKVKKATAVKAWLVRITINYCLDEIKKSKRFQSGNDFTLIESSQSHDVTESLFLTEAIHTLRPKYQMVVIMKYYNDLTVNEIAESLKMPTGTVKTYLSRALTELRNYAERGI</sequence>
<keyword evidence="4" id="KW-0804">Transcription</keyword>
<dbReference type="GO" id="GO:0016987">
    <property type="term" value="F:sigma factor activity"/>
    <property type="evidence" value="ECO:0007669"/>
    <property type="project" value="UniProtKB-KW"/>
</dbReference>
<dbReference type="Pfam" id="PF04542">
    <property type="entry name" value="Sigma70_r2"/>
    <property type="match status" value="1"/>
</dbReference>
<dbReference type="Gene3D" id="1.10.10.10">
    <property type="entry name" value="Winged helix-like DNA-binding domain superfamily/Winged helix DNA-binding domain"/>
    <property type="match status" value="1"/>
</dbReference>
<dbReference type="AlphaFoldDB" id="A0A841QAW2"/>
<dbReference type="PANTHER" id="PTHR43133">
    <property type="entry name" value="RNA POLYMERASE ECF-TYPE SIGMA FACTO"/>
    <property type="match status" value="1"/>
</dbReference>
<dbReference type="Pfam" id="PF08281">
    <property type="entry name" value="Sigma70_r4_2"/>
    <property type="match status" value="1"/>
</dbReference>
<dbReference type="Proteomes" id="UP000581688">
    <property type="component" value="Unassembled WGS sequence"/>
</dbReference>
<dbReference type="PANTHER" id="PTHR43133:SF51">
    <property type="entry name" value="RNA POLYMERASE SIGMA FACTOR"/>
    <property type="match status" value="1"/>
</dbReference>
<evidence type="ECO:0000256" key="2">
    <source>
        <dbReference type="ARBA" id="ARBA00023015"/>
    </source>
</evidence>
<dbReference type="RefSeq" id="WP_174498003.1">
    <property type="nucleotide sequence ID" value="NZ_CADDWK010000027.1"/>
</dbReference>
<comment type="similarity">
    <text evidence="1">Belongs to the sigma-70 factor family. ECF subfamily.</text>
</comment>
<keyword evidence="3" id="KW-0731">Sigma factor</keyword>
<evidence type="ECO:0000313" key="8">
    <source>
        <dbReference type="Proteomes" id="UP000581688"/>
    </source>
</evidence>
<dbReference type="SUPFAM" id="SSF88659">
    <property type="entry name" value="Sigma3 and sigma4 domains of RNA polymerase sigma factors"/>
    <property type="match status" value="1"/>
</dbReference>
<dbReference type="InterPro" id="IPR013249">
    <property type="entry name" value="RNA_pol_sigma70_r4_t2"/>
</dbReference>
<dbReference type="EMBL" id="JACHGH010000022">
    <property type="protein sequence ID" value="MBB6455423.1"/>
    <property type="molecule type" value="Genomic_DNA"/>
</dbReference>
<evidence type="ECO:0000313" key="7">
    <source>
        <dbReference type="EMBL" id="MBB6455423.1"/>
    </source>
</evidence>
<dbReference type="Gene3D" id="1.10.1740.10">
    <property type="match status" value="1"/>
</dbReference>
<gene>
    <name evidence="7" type="ORF">HNQ94_003923</name>
</gene>
<protein>
    <submittedName>
        <fullName evidence="7">RNA polymerase sigma-70 factor (ECF subfamily)</fullName>
    </submittedName>
</protein>
<name>A0A841QAW2_9BACI</name>
<keyword evidence="2" id="KW-0805">Transcription regulation</keyword>
<dbReference type="SUPFAM" id="SSF88946">
    <property type="entry name" value="Sigma2 domain of RNA polymerase sigma factors"/>
    <property type="match status" value="1"/>
</dbReference>
<dbReference type="InterPro" id="IPR036388">
    <property type="entry name" value="WH-like_DNA-bd_sf"/>
</dbReference>
<evidence type="ECO:0000256" key="3">
    <source>
        <dbReference type="ARBA" id="ARBA00023082"/>
    </source>
</evidence>
<dbReference type="GO" id="GO:0003677">
    <property type="term" value="F:DNA binding"/>
    <property type="evidence" value="ECO:0007669"/>
    <property type="project" value="InterPro"/>
</dbReference>
<reference evidence="7 8" key="1">
    <citation type="submission" date="2020-08" db="EMBL/GenBank/DDBJ databases">
        <title>Genomic Encyclopedia of Type Strains, Phase IV (KMG-IV): sequencing the most valuable type-strain genomes for metagenomic binning, comparative biology and taxonomic classification.</title>
        <authorList>
            <person name="Goeker M."/>
        </authorList>
    </citation>
    <scope>NUCLEOTIDE SEQUENCE [LARGE SCALE GENOMIC DNA]</scope>
    <source>
        <strain evidence="7 8">DSM 19612</strain>
    </source>
</reference>
<comment type="caution">
    <text evidence="7">The sequence shown here is derived from an EMBL/GenBank/DDBJ whole genome shotgun (WGS) entry which is preliminary data.</text>
</comment>
<proteinExistence type="inferred from homology"/>
<keyword evidence="8" id="KW-1185">Reference proteome</keyword>
<evidence type="ECO:0000256" key="4">
    <source>
        <dbReference type="ARBA" id="ARBA00023163"/>
    </source>
</evidence>